<dbReference type="Proteomes" id="UP000323505">
    <property type="component" value="Unassembled WGS sequence"/>
</dbReference>
<dbReference type="InterPro" id="IPR003265">
    <property type="entry name" value="HhH-GPD_domain"/>
</dbReference>
<dbReference type="Gene3D" id="1.10.340.30">
    <property type="entry name" value="Hypothetical protein, domain 2"/>
    <property type="match status" value="1"/>
</dbReference>
<dbReference type="AlphaFoldDB" id="A0A5D3FYK3"/>
<feature type="domain" description="DNA-3-methyladenine glycosylase AlkA N-terminal" evidence="5">
    <location>
        <begin position="30"/>
        <end position="131"/>
    </location>
</feature>
<gene>
    <name evidence="6" type="ORF">FXF68_05060</name>
</gene>
<evidence type="ECO:0000259" key="4">
    <source>
        <dbReference type="SMART" id="SM00478"/>
    </source>
</evidence>
<name>A0A5D3FYK3_9ACTN</name>
<dbReference type="PANTHER" id="PTHR10242:SF2">
    <property type="entry name" value="N-GLYCOSYLASE_DNA LYASE"/>
    <property type="match status" value="1"/>
</dbReference>
<dbReference type="SMART" id="SM01009">
    <property type="entry name" value="AlkA_N"/>
    <property type="match status" value="1"/>
</dbReference>
<dbReference type="EMBL" id="VSRQ01000001">
    <property type="protein sequence ID" value="TYK53099.1"/>
    <property type="molecule type" value="Genomic_DNA"/>
</dbReference>
<comment type="catalytic activity">
    <reaction evidence="3">
        <text>2'-deoxyribonucleotide-(2'-deoxyribose 5'-phosphate)-2'-deoxyribonucleotide-DNA = a 3'-end 2'-deoxyribonucleotide-(2,3-dehydro-2,3-deoxyribose 5'-phosphate)-DNA + a 5'-end 5'-phospho-2'-deoxyribonucleoside-DNA + H(+)</text>
        <dbReference type="Rhea" id="RHEA:66592"/>
        <dbReference type="Rhea" id="RHEA-COMP:13180"/>
        <dbReference type="Rhea" id="RHEA-COMP:16897"/>
        <dbReference type="Rhea" id="RHEA-COMP:17067"/>
        <dbReference type="ChEBI" id="CHEBI:15378"/>
        <dbReference type="ChEBI" id="CHEBI:136412"/>
        <dbReference type="ChEBI" id="CHEBI:157695"/>
        <dbReference type="ChEBI" id="CHEBI:167181"/>
        <dbReference type="EC" id="4.2.99.18"/>
    </reaction>
</comment>
<evidence type="ECO:0000256" key="2">
    <source>
        <dbReference type="ARBA" id="ARBA00012720"/>
    </source>
</evidence>
<keyword evidence="7" id="KW-1185">Reference proteome</keyword>
<proteinExistence type="inferred from homology"/>
<evidence type="ECO:0000256" key="1">
    <source>
        <dbReference type="ARBA" id="ARBA00010679"/>
    </source>
</evidence>
<evidence type="ECO:0000313" key="6">
    <source>
        <dbReference type="EMBL" id="TYK53099.1"/>
    </source>
</evidence>
<dbReference type="CDD" id="cd00056">
    <property type="entry name" value="ENDO3c"/>
    <property type="match status" value="1"/>
</dbReference>
<evidence type="ECO:0000259" key="5">
    <source>
        <dbReference type="SMART" id="SM01009"/>
    </source>
</evidence>
<sequence>MKTGLPYSETIRISPSVPFHFDGTFRKSSHFPVAFRHHEPGAYWQTMIWEGRVLGIRMVDAGSRTAPGIRLTVYSADRLPETTLQKVARELTTRFDLDAEIAPFVELFRDDPVLGPAIERWSGMRVGTSYSLYEFLAIAVVLQNTTVRRSTQMMSALFGEFGTVAGFDGREFPTFWRPEQVASAGEQRLRELKLGYRAKTLHRIAESFRAGEVDEFAIRALPSAERRHHLLKIYGVGPASVSYLLFEVFHHHDAFETVPPWEQKIYSRLLFDEEIVPAEKILAEVAHRWDGWRMLAAHYLFEDLFWRHAKEEIPWLRALIRM</sequence>
<dbReference type="GO" id="GO:0140078">
    <property type="term" value="F:class I DNA-(apurinic or apyrimidinic site) endonuclease activity"/>
    <property type="evidence" value="ECO:0007669"/>
    <property type="project" value="UniProtKB-EC"/>
</dbReference>
<accession>A0A5D3FYK3</accession>
<dbReference type="GO" id="GO:0006284">
    <property type="term" value="P:base-excision repair"/>
    <property type="evidence" value="ECO:0007669"/>
    <property type="project" value="InterPro"/>
</dbReference>
<reference evidence="6 7" key="1">
    <citation type="submission" date="2019-08" db="EMBL/GenBank/DDBJ databases">
        <title>Actinomadura sp. nov. CYP1-5 isolated from mountain soil.</title>
        <authorList>
            <person name="Songsumanus A."/>
            <person name="Kuncharoen N."/>
            <person name="Kudo T."/>
            <person name="Yuki M."/>
            <person name="Igarashi Y."/>
            <person name="Tanasupawat S."/>
        </authorList>
    </citation>
    <scope>NUCLEOTIDE SEQUENCE [LARGE SCALE GENOMIC DNA]</scope>
    <source>
        <strain evidence="6 7">CYP1-5</strain>
    </source>
</reference>
<dbReference type="EC" id="4.2.99.18" evidence="2"/>
<comment type="caution">
    <text evidence="6">The sequence shown here is derived from an EMBL/GenBank/DDBJ whole genome shotgun (WGS) entry which is preliminary data.</text>
</comment>
<dbReference type="PANTHER" id="PTHR10242">
    <property type="entry name" value="8-OXOGUANINE DNA GLYCOSYLASE"/>
    <property type="match status" value="1"/>
</dbReference>
<dbReference type="SMART" id="SM00478">
    <property type="entry name" value="ENDO3c"/>
    <property type="match status" value="1"/>
</dbReference>
<feature type="domain" description="HhH-GPD" evidence="4">
    <location>
        <begin position="141"/>
        <end position="304"/>
    </location>
</feature>
<evidence type="ECO:0000313" key="7">
    <source>
        <dbReference type="Proteomes" id="UP000323505"/>
    </source>
</evidence>
<dbReference type="Pfam" id="PF00730">
    <property type="entry name" value="HhH-GPD"/>
    <property type="match status" value="1"/>
</dbReference>
<dbReference type="InterPro" id="IPR052054">
    <property type="entry name" value="Oxidative_DNA_repair_enzyme"/>
</dbReference>
<dbReference type="InterPro" id="IPR011257">
    <property type="entry name" value="DNA_glycosylase"/>
</dbReference>
<evidence type="ECO:0000256" key="3">
    <source>
        <dbReference type="ARBA" id="ARBA00044632"/>
    </source>
</evidence>
<protein>
    <recommendedName>
        <fullName evidence="2">DNA-(apurinic or apyrimidinic site) lyase</fullName>
        <ecNumber evidence="2">4.2.99.18</ecNumber>
    </recommendedName>
</protein>
<comment type="similarity">
    <text evidence="1">Belongs to the type-1 OGG1 family.</text>
</comment>
<dbReference type="InterPro" id="IPR010316">
    <property type="entry name" value="AlkA_N"/>
</dbReference>
<organism evidence="6 7">
    <name type="scientific">Actinomadura decatromicini</name>
    <dbReference type="NCBI Taxonomy" id="2604572"/>
    <lineage>
        <taxon>Bacteria</taxon>
        <taxon>Bacillati</taxon>
        <taxon>Actinomycetota</taxon>
        <taxon>Actinomycetes</taxon>
        <taxon>Streptosporangiales</taxon>
        <taxon>Thermomonosporaceae</taxon>
        <taxon>Actinomadura</taxon>
    </lineage>
</organism>
<dbReference type="SUPFAM" id="SSF48150">
    <property type="entry name" value="DNA-glycosylase"/>
    <property type="match status" value="1"/>
</dbReference>